<proteinExistence type="predicted"/>
<feature type="transmembrane region" description="Helical" evidence="1">
    <location>
        <begin position="39"/>
        <end position="57"/>
    </location>
</feature>
<evidence type="ECO:0008006" key="4">
    <source>
        <dbReference type="Google" id="ProtNLM"/>
    </source>
</evidence>
<name>A0AAE1Z5M8_SCHME</name>
<keyword evidence="1" id="KW-1133">Transmembrane helix</keyword>
<dbReference type="EMBL" id="JALJAT010000008">
    <property type="protein sequence ID" value="KAK4467687.1"/>
    <property type="molecule type" value="Genomic_DNA"/>
</dbReference>
<keyword evidence="1" id="KW-0472">Membrane</keyword>
<keyword evidence="3" id="KW-1185">Reference proteome</keyword>
<reference evidence="2" key="1">
    <citation type="submission" date="2022-04" db="EMBL/GenBank/DDBJ databases">
        <authorList>
            <person name="Xu L."/>
            <person name="Lv Z."/>
        </authorList>
    </citation>
    <scope>NUCLEOTIDE SEQUENCE</scope>
    <source>
        <strain evidence="2">LV_2022a</strain>
    </source>
</reference>
<organism evidence="2 3">
    <name type="scientific">Schistosoma mekongi</name>
    <name type="common">Parasitic worm</name>
    <dbReference type="NCBI Taxonomy" id="38744"/>
    <lineage>
        <taxon>Eukaryota</taxon>
        <taxon>Metazoa</taxon>
        <taxon>Spiralia</taxon>
        <taxon>Lophotrochozoa</taxon>
        <taxon>Platyhelminthes</taxon>
        <taxon>Trematoda</taxon>
        <taxon>Digenea</taxon>
        <taxon>Strigeidida</taxon>
        <taxon>Schistosomatoidea</taxon>
        <taxon>Schistosomatidae</taxon>
        <taxon>Schistosoma</taxon>
    </lineage>
</organism>
<gene>
    <name evidence="2" type="ORF">MN116_008624</name>
</gene>
<sequence>MTENGITLTSHHFALLAIILFIITKLLRHSNIGSFDKSYHYTPVTLCSCTFFAAVIFF</sequence>
<keyword evidence="1" id="KW-0812">Transmembrane</keyword>
<comment type="caution">
    <text evidence="2">The sequence shown here is derived from an EMBL/GenBank/DDBJ whole genome shotgun (WGS) entry which is preliminary data.</text>
</comment>
<accession>A0AAE1Z5M8</accession>
<evidence type="ECO:0000313" key="3">
    <source>
        <dbReference type="Proteomes" id="UP001292079"/>
    </source>
</evidence>
<protein>
    <recommendedName>
        <fullName evidence="4">DUF1656 domain-containing protein</fullName>
    </recommendedName>
</protein>
<evidence type="ECO:0000313" key="2">
    <source>
        <dbReference type="EMBL" id="KAK4467687.1"/>
    </source>
</evidence>
<reference evidence="2" key="2">
    <citation type="journal article" date="2023" name="Infect Dis Poverty">
        <title>Chromosome-scale genome of the human blood fluke Schistosoma mekongi and its implications for public health.</title>
        <authorList>
            <person name="Zhou M."/>
            <person name="Xu L."/>
            <person name="Xu D."/>
            <person name="Chen W."/>
            <person name="Khan J."/>
            <person name="Hu Y."/>
            <person name="Huang H."/>
            <person name="Wei H."/>
            <person name="Zhang Y."/>
            <person name="Chusongsang P."/>
            <person name="Tanasarnprasert K."/>
            <person name="Hu X."/>
            <person name="Limpanont Y."/>
            <person name="Lv Z."/>
        </authorList>
    </citation>
    <scope>NUCLEOTIDE SEQUENCE</scope>
    <source>
        <strain evidence="2">LV_2022a</strain>
    </source>
</reference>
<feature type="transmembrane region" description="Helical" evidence="1">
    <location>
        <begin position="6"/>
        <end position="27"/>
    </location>
</feature>
<dbReference type="Proteomes" id="UP001292079">
    <property type="component" value="Unassembled WGS sequence"/>
</dbReference>
<evidence type="ECO:0000256" key="1">
    <source>
        <dbReference type="SAM" id="Phobius"/>
    </source>
</evidence>
<dbReference type="AlphaFoldDB" id="A0AAE1Z5M8"/>